<dbReference type="Pfam" id="PF00270">
    <property type="entry name" value="DEAD"/>
    <property type="match status" value="1"/>
</dbReference>
<dbReference type="EMBL" id="MFQA01000012">
    <property type="protein sequence ID" value="OGH69191.1"/>
    <property type="molecule type" value="Genomic_DNA"/>
</dbReference>
<dbReference type="GO" id="GO:0006281">
    <property type="term" value="P:DNA repair"/>
    <property type="evidence" value="ECO:0007669"/>
    <property type="project" value="UniProtKB-UniRule"/>
</dbReference>
<evidence type="ECO:0000259" key="16">
    <source>
        <dbReference type="PROSITE" id="PS51192"/>
    </source>
</evidence>
<gene>
    <name evidence="18" type="ORF">A3D53_01850</name>
</gene>
<evidence type="ECO:0000256" key="9">
    <source>
        <dbReference type="ARBA" id="ARBA00023172"/>
    </source>
</evidence>
<evidence type="ECO:0000256" key="5">
    <source>
        <dbReference type="ARBA" id="ARBA00022801"/>
    </source>
</evidence>
<dbReference type="SUPFAM" id="SSF50249">
    <property type="entry name" value="Nucleic acid-binding proteins"/>
    <property type="match status" value="1"/>
</dbReference>
<evidence type="ECO:0000256" key="11">
    <source>
        <dbReference type="ARBA" id="ARBA00023235"/>
    </source>
</evidence>
<dbReference type="GO" id="GO:0016887">
    <property type="term" value="F:ATP hydrolysis activity"/>
    <property type="evidence" value="ECO:0007669"/>
    <property type="project" value="RHEA"/>
</dbReference>
<evidence type="ECO:0000313" key="18">
    <source>
        <dbReference type="EMBL" id="OGH69191.1"/>
    </source>
</evidence>
<comment type="similarity">
    <text evidence="1 15">Belongs to the helicase family. RecG subfamily.</text>
</comment>
<evidence type="ECO:0000256" key="2">
    <source>
        <dbReference type="ARBA" id="ARBA00017846"/>
    </source>
</evidence>
<comment type="function">
    <text evidence="15">Plays a critical role in recombination and DNA repair. Helps process Holliday junction intermediates to mature products by catalyzing branch migration. Has replication fork regression activity, unwinds stalled or blocked replication forks to make a HJ that can be resolved. Has a DNA unwinding activity characteristic of a DNA helicase with 3'-5' polarity.</text>
</comment>
<evidence type="ECO:0000256" key="4">
    <source>
        <dbReference type="ARBA" id="ARBA00022763"/>
    </source>
</evidence>
<evidence type="ECO:0000256" key="13">
    <source>
        <dbReference type="ARBA" id="ARBA00034808"/>
    </source>
</evidence>
<dbReference type="NCBIfam" id="TIGR00643">
    <property type="entry name" value="recG"/>
    <property type="match status" value="1"/>
</dbReference>
<evidence type="ECO:0000256" key="10">
    <source>
        <dbReference type="ARBA" id="ARBA00023204"/>
    </source>
</evidence>
<dbReference type="CDD" id="cd17992">
    <property type="entry name" value="DEXHc_RecG"/>
    <property type="match status" value="1"/>
</dbReference>
<dbReference type="InterPro" id="IPR001650">
    <property type="entry name" value="Helicase_C-like"/>
</dbReference>
<protein>
    <recommendedName>
        <fullName evidence="2 15">ATP-dependent DNA helicase RecG</fullName>
        <ecNumber evidence="13 15">5.6.2.4</ecNumber>
    </recommendedName>
</protein>
<comment type="catalytic activity">
    <reaction evidence="14 15">
        <text>ATP + H2O = ADP + phosphate + H(+)</text>
        <dbReference type="Rhea" id="RHEA:13065"/>
        <dbReference type="ChEBI" id="CHEBI:15377"/>
        <dbReference type="ChEBI" id="CHEBI:15378"/>
        <dbReference type="ChEBI" id="CHEBI:30616"/>
        <dbReference type="ChEBI" id="CHEBI:43474"/>
        <dbReference type="ChEBI" id="CHEBI:456216"/>
        <dbReference type="EC" id="5.6.2.4"/>
    </reaction>
</comment>
<dbReference type="SMART" id="SM00487">
    <property type="entry name" value="DEXDc"/>
    <property type="match status" value="1"/>
</dbReference>
<proteinExistence type="inferred from homology"/>
<comment type="catalytic activity">
    <reaction evidence="12 15">
        <text>Couples ATP hydrolysis with the unwinding of duplex DNA by translocating in the 3'-5' direction.</text>
        <dbReference type="EC" id="5.6.2.4"/>
    </reaction>
</comment>
<keyword evidence="9 15" id="KW-0233">DNA recombination</keyword>
<dbReference type="GO" id="GO:0043138">
    <property type="term" value="F:3'-5' DNA helicase activity"/>
    <property type="evidence" value="ECO:0007669"/>
    <property type="project" value="UniProtKB-EC"/>
</dbReference>
<keyword evidence="11" id="KW-0413">Isomerase</keyword>
<dbReference type="InterPro" id="IPR033454">
    <property type="entry name" value="RecG_wedge"/>
</dbReference>
<dbReference type="PROSITE" id="PS51194">
    <property type="entry name" value="HELICASE_CTER"/>
    <property type="match status" value="1"/>
</dbReference>
<evidence type="ECO:0000256" key="3">
    <source>
        <dbReference type="ARBA" id="ARBA00022741"/>
    </source>
</evidence>
<dbReference type="CDD" id="cd04488">
    <property type="entry name" value="RecG_wedge_OBF"/>
    <property type="match status" value="1"/>
</dbReference>
<dbReference type="InterPro" id="IPR027417">
    <property type="entry name" value="P-loop_NTPase"/>
</dbReference>
<dbReference type="InterPro" id="IPR011545">
    <property type="entry name" value="DEAD/DEAH_box_helicase_dom"/>
</dbReference>
<dbReference type="SUPFAM" id="SSF52540">
    <property type="entry name" value="P-loop containing nucleoside triphosphate hydrolases"/>
    <property type="match status" value="2"/>
</dbReference>
<evidence type="ECO:0000256" key="6">
    <source>
        <dbReference type="ARBA" id="ARBA00022806"/>
    </source>
</evidence>
<dbReference type="InterPro" id="IPR047112">
    <property type="entry name" value="RecG/Mfd"/>
</dbReference>
<evidence type="ECO:0000256" key="15">
    <source>
        <dbReference type="RuleBase" id="RU363016"/>
    </source>
</evidence>
<evidence type="ECO:0000313" key="19">
    <source>
        <dbReference type="Proteomes" id="UP000176413"/>
    </source>
</evidence>
<dbReference type="Pfam" id="PF19833">
    <property type="entry name" value="RecG_dom3_C"/>
    <property type="match status" value="1"/>
</dbReference>
<evidence type="ECO:0000256" key="7">
    <source>
        <dbReference type="ARBA" id="ARBA00022840"/>
    </source>
</evidence>
<dbReference type="SMART" id="SM00490">
    <property type="entry name" value="HELICc"/>
    <property type="match status" value="1"/>
</dbReference>
<dbReference type="Pfam" id="PF17191">
    <property type="entry name" value="RecG_wedge"/>
    <property type="match status" value="1"/>
</dbReference>
<sequence>MDKVTRLEHLPRVGKTMVNRLHNLGLFTTLDLLYHFPFRYEDFRQLVPINQLRAGQSVTIKGKIELIANRRSPRKRMVLTETLLSDGTGSLRVVWFNQPFLTKNLAIGDEVFLSGTVKVDMLGPELVSPAYEKATTDSAHTARLVPIYPVTEGITQKQIRALVKQALPLADSIGDWVPDEIKNEFDLPPLKDALRGIHFPGDEAEIEQSSHRLKFDELLLVQLKAESVCRDRRSIRAPTFSFQETEVQQFVKKLPFTLTKSQKISTWEIIQDCTKDQPMNRLLSGDVGSGKTVVAAIALYNAALNGFQAAIMAPTEILATQHFASLTQLLPDVPIALFTRTQHAVSEKGSVAKLTKKKLAEAYAAGRVPIVIGTHALLSEGVQFRKLGLVIVDEQHRFGVAQRQVIKEKGHGVHFLSMTATPIPRSLALMIYGDLDISIINELPAGRKKIITRLVEPTKRVQAYAFIREQVSKGRQVFVVCPLIEENLSALIEKKSVMVEYEKLSKVIFKDLKVGFLHGKMKSVEKESIMEQFKLNQLNILVSTSVIEVGVNIPNATVMMIEGAERFGLAQLHQFRGRVGRSDYQSYCLLFTDSESPRVMERLRYFETHSDGFALAEKDLETRGPGEIFGTMQSGLVDLKLAKVTDKEIIKQARQAAKKITPELRRYPEVVAKLSTVWKTAHLE</sequence>
<dbReference type="GO" id="GO:0003677">
    <property type="term" value="F:DNA binding"/>
    <property type="evidence" value="ECO:0007669"/>
    <property type="project" value="UniProtKB-KW"/>
</dbReference>
<accession>A0A1F6MC28</accession>
<comment type="caution">
    <text evidence="18">The sequence shown here is derived from an EMBL/GenBank/DDBJ whole genome shotgun (WGS) entry which is preliminary data.</text>
</comment>
<feature type="domain" description="Helicase ATP-binding" evidence="16">
    <location>
        <begin position="272"/>
        <end position="440"/>
    </location>
</feature>
<dbReference type="EC" id="5.6.2.4" evidence="13 15"/>
<evidence type="ECO:0000256" key="12">
    <source>
        <dbReference type="ARBA" id="ARBA00034617"/>
    </source>
</evidence>
<keyword evidence="10 15" id="KW-0234">DNA repair</keyword>
<evidence type="ECO:0000256" key="14">
    <source>
        <dbReference type="ARBA" id="ARBA00048988"/>
    </source>
</evidence>
<dbReference type="InterPro" id="IPR012340">
    <property type="entry name" value="NA-bd_OB-fold"/>
</dbReference>
<dbReference type="Gene3D" id="3.40.50.300">
    <property type="entry name" value="P-loop containing nucleotide triphosphate hydrolases"/>
    <property type="match status" value="2"/>
</dbReference>
<keyword evidence="7 15" id="KW-0067">ATP-binding</keyword>
<keyword evidence="6 15" id="KW-0347">Helicase</keyword>
<evidence type="ECO:0000259" key="17">
    <source>
        <dbReference type="PROSITE" id="PS51194"/>
    </source>
</evidence>
<evidence type="ECO:0000256" key="8">
    <source>
        <dbReference type="ARBA" id="ARBA00023125"/>
    </source>
</evidence>
<dbReference type="Proteomes" id="UP000176413">
    <property type="component" value="Unassembled WGS sequence"/>
</dbReference>
<evidence type="ECO:0000256" key="1">
    <source>
        <dbReference type="ARBA" id="ARBA00007504"/>
    </source>
</evidence>
<dbReference type="InterPro" id="IPR045562">
    <property type="entry name" value="RecG_dom3_C"/>
</dbReference>
<dbReference type="Gene3D" id="2.40.50.140">
    <property type="entry name" value="Nucleic acid-binding proteins"/>
    <property type="match status" value="1"/>
</dbReference>
<dbReference type="AlphaFoldDB" id="A0A1F6MC28"/>
<dbReference type="Pfam" id="PF00271">
    <property type="entry name" value="Helicase_C"/>
    <property type="match status" value="1"/>
</dbReference>
<feature type="domain" description="Helicase C-terminal" evidence="17">
    <location>
        <begin position="459"/>
        <end position="621"/>
    </location>
</feature>
<dbReference type="InterPro" id="IPR014001">
    <property type="entry name" value="Helicase_ATP-bd"/>
</dbReference>
<dbReference type="PANTHER" id="PTHR47964">
    <property type="entry name" value="ATP-DEPENDENT DNA HELICASE HOMOLOG RECG, CHLOROPLASTIC"/>
    <property type="match status" value="1"/>
</dbReference>
<organism evidence="18 19">
    <name type="scientific">Candidatus Magasanikbacteria bacterium RIFCSPHIGHO2_02_FULL_45_10</name>
    <dbReference type="NCBI Taxonomy" id="1798679"/>
    <lineage>
        <taxon>Bacteria</taxon>
        <taxon>Candidatus Magasanikiibacteriota</taxon>
    </lineage>
</organism>
<dbReference type="GO" id="GO:0005524">
    <property type="term" value="F:ATP binding"/>
    <property type="evidence" value="ECO:0007669"/>
    <property type="project" value="UniProtKB-KW"/>
</dbReference>
<dbReference type="InterPro" id="IPR004609">
    <property type="entry name" value="ATP-dep_DNA_helicase_RecG"/>
</dbReference>
<dbReference type="PANTHER" id="PTHR47964:SF1">
    <property type="entry name" value="ATP-DEPENDENT DNA HELICASE HOMOLOG RECG, CHLOROPLASTIC"/>
    <property type="match status" value="1"/>
</dbReference>
<keyword evidence="3 15" id="KW-0547">Nucleotide-binding</keyword>
<keyword evidence="8" id="KW-0238">DNA-binding</keyword>
<dbReference type="PROSITE" id="PS51192">
    <property type="entry name" value="HELICASE_ATP_BIND_1"/>
    <property type="match status" value="1"/>
</dbReference>
<dbReference type="NCBIfam" id="NF008168">
    <property type="entry name" value="PRK10917.2-2"/>
    <property type="match status" value="1"/>
</dbReference>
<keyword evidence="4 15" id="KW-0227">DNA damage</keyword>
<reference evidence="18 19" key="1">
    <citation type="journal article" date="2016" name="Nat. Commun.">
        <title>Thousands of microbial genomes shed light on interconnected biogeochemical processes in an aquifer system.</title>
        <authorList>
            <person name="Anantharaman K."/>
            <person name="Brown C.T."/>
            <person name="Hug L.A."/>
            <person name="Sharon I."/>
            <person name="Castelle C.J."/>
            <person name="Probst A.J."/>
            <person name="Thomas B.C."/>
            <person name="Singh A."/>
            <person name="Wilkins M.J."/>
            <person name="Karaoz U."/>
            <person name="Brodie E.L."/>
            <person name="Williams K.H."/>
            <person name="Hubbard S.S."/>
            <person name="Banfield J.F."/>
        </authorList>
    </citation>
    <scope>NUCLEOTIDE SEQUENCE [LARGE SCALE GENOMIC DNA]</scope>
</reference>
<dbReference type="GO" id="GO:0006310">
    <property type="term" value="P:DNA recombination"/>
    <property type="evidence" value="ECO:0007669"/>
    <property type="project" value="UniProtKB-UniRule"/>
</dbReference>
<keyword evidence="5 15" id="KW-0378">Hydrolase</keyword>
<name>A0A1F6MC28_9BACT</name>
<dbReference type="NCBIfam" id="NF008165">
    <property type="entry name" value="PRK10917.1-3"/>
    <property type="match status" value="1"/>
</dbReference>